<keyword evidence="1" id="KW-0732">Signal</keyword>
<reference evidence="2" key="1">
    <citation type="journal article" date="2023" name="Mol. Phylogenet. Evol.">
        <title>Genome-scale phylogeny and comparative genomics of the fungal order Sordariales.</title>
        <authorList>
            <person name="Hensen N."/>
            <person name="Bonometti L."/>
            <person name="Westerberg I."/>
            <person name="Brannstrom I.O."/>
            <person name="Guillou S."/>
            <person name="Cros-Aarteil S."/>
            <person name="Calhoun S."/>
            <person name="Haridas S."/>
            <person name="Kuo A."/>
            <person name="Mondo S."/>
            <person name="Pangilinan J."/>
            <person name="Riley R."/>
            <person name="LaButti K."/>
            <person name="Andreopoulos B."/>
            <person name="Lipzen A."/>
            <person name="Chen C."/>
            <person name="Yan M."/>
            <person name="Daum C."/>
            <person name="Ng V."/>
            <person name="Clum A."/>
            <person name="Steindorff A."/>
            <person name="Ohm R.A."/>
            <person name="Martin F."/>
            <person name="Silar P."/>
            <person name="Natvig D.O."/>
            <person name="Lalanne C."/>
            <person name="Gautier V."/>
            <person name="Ament-Velasquez S.L."/>
            <person name="Kruys A."/>
            <person name="Hutchinson M.I."/>
            <person name="Powell A.J."/>
            <person name="Barry K."/>
            <person name="Miller A.N."/>
            <person name="Grigoriev I.V."/>
            <person name="Debuchy R."/>
            <person name="Gladieux P."/>
            <person name="Hiltunen Thoren M."/>
            <person name="Johannesson H."/>
        </authorList>
    </citation>
    <scope>NUCLEOTIDE SEQUENCE</scope>
    <source>
        <strain evidence="2">CBS 118394</strain>
    </source>
</reference>
<proteinExistence type="predicted"/>
<evidence type="ECO:0000313" key="3">
    <source>
        <dbReference type="Proteomes" id="UP001283341"/>
    </source>
</evidence>
<evidence type="ECO:0000313" key="2">
    <source>
        <dbReference type="EMBL" id="KAK3312530.1"/>
    </source>
</evidence>
<comment type="caution">
    <text evidence="2">The sequence shown here is derived from an EMBL/GenBank/DDBJ whole genome shotgun (WGS) entry which is preliminary data.</text>
</comment>
<gene>
    <name evidence="2" type="ORF">B0H66DRAFT_608791</name>
</gene>
<organism evidence="2 3">
    <name type="scientific">Apodospora peruviana</name>
    <dbReference type="NCBI Taxonomy" id="516989"/>
    <lineage>
        <taxon>Eukaryota</taxon>
        <taxon>Fungi</taxon>
        <taxon>Dikarya</taxon>
        <taxon>Ascomycota</taxon>
        <taxon>Pezizomycotina</taxon>
        <taxon>Sordariomycetes</taxon>
        <taxon>Sordariomycetidae</taxon>
        <taxon>Sordariales</taxon>
        <taxon>Lasiosphaeriaceae</taxon>
        <taxon>Apodospora</taxon>
    </lineage>
</organism>
<reference evidence="2" key="2">
    <citation type="submission" date="2023-06" db="EMBL/GenBank/DDBJ databases">
        <authorList>
            <consortium name="Lawrence Berkeley National Laboratory"/>
            <person name="Haridas S."/>
            <person name="Hensen N."/>
            <person name="Bonometti L."/>
            <person name="Westerberg I."/>
            <person name="Brannstrom I.O."/>
            <person name="Guillou S."/>
            <person name="Cros-Aarteil S."/>
            <person name="Calhoun S."/>
            <person name="Kuo A."/>
            <person name="Mondo S."/>
            <person name="Pangilinan J."/>
            <person name="Riley R."/>
            <person name="Labutti K."/>
            <person name="Andreopoulos B."/>
            <person name="Lipzen A."/>
            <person name="Chen C."/>
            <person name="Yanf M."/>
            <person name="Daum C."/>
            <person name="Ng V."/>
            <person name="Clum A."/>
            <person name="Steindorff A."/>
            <person name="Ohm R."/>
            <person name="Martin F."/>
            <person name="Silar P."/>
            <person name="Natvig D."/>
            <person name="Lalanne C."/>
            <person name="Gautier V."/>
            <person name="Ament-Velasquez S.L."/>
            <person name="Kruys A."/>
            <person name="Hutchinson M.I."/>
            <person name="Powell A.J."/>
            <person name="Barry K."/>
            <person name="Miller A.N."/>
            <person name="Grigoriev I.V."/>
            <person name="Debuchy R."/>
            <person name="Gladieux P."/>
            <person name="Thoren M.H."/>
            <person name="Johannesson H."/>
        </authorList>
    </citation>
    <scope>NUCLEOTIDE SEQUENCE</scope>
    <source>
        <strain evidence="2">CBS 118394</strain>
    </source>
</reference>
<dbReference type="Proteomes" id="UP001283341">
    <property type="component" value="Unassembled WGS sequence"/>
</dbReference>
<evidence type="ECO:0000256" key="1">
    <source>
        <dbReference type="SAM" id="SignalP"/>
    </source>
</evidence>
<protein>
    <submittedName>
        <fullName evidence="2">Uncharacterized protein</fullName>
    </submittedName>
</protein>
<accession>A0AAE0LYP2</accession>
<keyword evidence="3" id="KW-1185">Reference proteome</keyword>
<name>A0AAE0LYP2_9PEZI</name>
<feature type="signal peptide" evidence="1">
    <location>
        <begin position="1"/>
        <end position="20"/>
    </location>
</feature>
<dbReference type="AlphaFoldDB" id="A0AAE0LYP2"/>
<feature type="chain" id="PRO_5041912028" evidence="1">
    <location>
        <begin position="21"/>
        <end position="186"/>
    </location>
</feature>
<dbReference type="EMBL" id="JAUEDM010000009">
    <property type="protein sequence ID" value="KAK3312530.1"/>
    <property type="molecule type" value="Genomic_DNA"/>
</dbReference>
<sequence>MQFRVSFAIIASWALAFTHAFEVPAEDGMYAIEKDAEGNEHAVFIAPLNMTAPTKTMVERAVLGPKLGRRDQYGCEYQNMISQNVDHAVANLKLYCGISHTYHSAKMIWLSGGMLAYTCDYSGGQHCSSDEATLAYTLITNTCGSYKSGWWMFGNTDMKAYGIVPIVWHFHPKRNYGNEPAICGGI</sequence>